<comment type="caution">
    <text evidence="13">The sequence shown here is derived from an EMBL/GenBank/DDBJ whole genome shotgun (WGS) entry which is preliminary data.</text>
</comment>
<feature type="region of interest" description="Disordered" evidence="12">
    <location>
        <begin position="120"/>
        <end position="152"/>
    </location>
</feature>
<evidence type="ECO:0000256" key="7">
    <source>
        <dbReference type="ARBA" id="ARBA00023128"/>
    </source>
</evidence>
<reference evidence="13 14" key="1">
    <citation type="submission" date="2023-08" db="EMBL/GenBank/DDBJ databases">
        <title>Black Yeasts Isolated from many extreme environments.</title>
        <authorList>
            <person name="Coleine C."/>
            <person name="Stajich J.E."/>
            <person name="Selbmann L."/>
        </authorList>
    </citation>
    <scope>NUCLEOTIDE SEQUENCE [LARGE SCALE GENOMIC DNA]</scope>
    <source>
        <strain evidence="13 14">CCFEE 5885</strain>
    </source>
</reference>
<evidence type="ECO:0000256" key="5">
    <source>
        <dbReference type="ARBA" id="ARBA00022692"/>
    </source>
</evidence>
<feature type="transmembrane region" description="Helical" evidence="11">
    <location>
        <begin position="6"/>
        <end position="24"/>
    </location>
</feature>
<evidence type="ECO:0000256" key="3">
    <source>
        <dbReference type="ARBA" id="ARBA00009188"/>
    </source>
</evidence>
<evidence type="ECO:0000256" key="1">
    <source>
        <dbReference type="ARBA" id="ARBA00002689"/>
    </source>
</evidence>
<keyword evidence="14" id="KW-1185">Reference proteome</keyword>
<evidence type="ECO:0000256" key="11">
    <source>
        <dbReference type="RuleBase" id="RU363010"/>
    </source>
</evidence>
<comment type="subunit">
    <text evidence="11">Component of the mitochondrial contact site and cristae organizing system (MICOS) complex.</text>
</comment>
<comment type="similarity">
    <text evidence="3 11">Belongs to the MICOS complex subunit Mic12 family.</text>
</comment>
<keyword evidence="11" id="KW-0999">Mitochondrion inner membrane</keyword>
<keyword evidence="8 11" id="KW-0472">Membrane</keyword>
<dbReference type="Pfam" id="PF17050">
    <property type="entry name" value="AIM5"/>
    <property type="match status" value="1"/>
</dbReference>
<accession>A0ABR0K7T0</accession>
<evidence type="ECO:0000256" key="10">
    <source>
        <dbReference type="ARBA" id="ARBA00032985"/>
    </source>
</evidence>
<evidence type="ECO:0000256" key="12">
    <source>
        <dbReference type="SAM" id="MobiDB-lite"/>
    </source>
</evidence>
<proteinExistence type="inferred from homology"/>
<keyword evidence="5 11" id="KW-0812">Transmembrane</keyword>
<evidence type="ECO:0000313" key="13">
    <source>
        <dbReference type="EMBL" id="KAK5091815.1"/>
    </source>
</evidence>
<evidence type="ECO:0000256" key="4">
    <source>
        <dbReference type="ARBA" id="ARBA00018170"/>
    </source>
</evidence>
<comment type="function">
    <text evidence="1 11">Component of the MICOS complex, a large protein complex of the mitochondrial inner membrane that plays crucial roles in the maintenance of crista junctions, inner membrane architecture, and formation of contact sites to the outer membrane.</text>
</comment>
<evidence type="ECO:0000313" key="14">
    <source>
        <dbReference type="Proteomes" id="UP001345013"/>
    </source>
</evidence>
<gene>
    <name evidence="13" type="ORF">LTR24_005814</name>
</gene>
<evidence type="ECO:0000256" key="9">
    <source>
        <dbReference type="ARBA" id="ARBA00032159"/>
    </source>
</evidence>
<dbReference type="InterPro" id="IPR031463">
    <property type="entry name" value="Mic12"/>
</dbReference>
<dbReference type="Proteomes" id="UP001345013">
    <property type="component" value="Unassembled WGS sequence"/>
</dbReference>
<dbReference type="EMBL" id="JAVRRG010000069">
    <property type="protein sequence ID" value="KAK5091815.1"/>
    <property type="molecule type" value="Genomic_DNA"/>
</dbReference>
<name>A0ABR0K7T0_9EURO</name>
<keyword evidence="7 11" id="KW-0496">Mitochondrion</keyword>
<evidence type="ECO:0000256" key="6">
    <source>
        <dbReference type="ARBA" id="ARBA00022989"/>
    </source>
</evidence>
<evidence type="ECO:0000256" key="2">
    <source>
        <dbReference type="ARBA" id="ARBA00004370"/>
    </source>
</evidence>
<feature type="compositionally biased region" description="Basic and acidic residues" evidence="12">
    <location>
        <begin position="137"/>
        <end position="152"/>
    </location>
</feature>
<organism evidence="13 14">
    <name type="scientific">Lithohypha guttulata</name>
    <dbReference type="NCBI Taxonomy" id="1690604"/>
    <lineage>
        <taxon>Eukaryota</taxon>
        <taxon>Fungi</taxon>
        <taxon>Dikarya</taxon>
        <taxon>Ascomycota</taxon>
        <taxon>Pezizomycotina</taxon>
        <taxon>Eurotiomycetes</taxon>
        <taxon>Chaetothyriomycetidae</taxon>
        <taxon>Chaetothyriales</taxon>
        <taxon>Trichomeriaceae</taxon>
        <taxon>Lithohypha</taxon>
    </lineage>
</organism>
<comment type="subcellular location">
    <subcellularLocation>
        <location evidence="2">Membrane</location>
    </subcellularLocation>
    <subcellularLocation>
        <location evidence="11">Mitochondrion inner membrane</location>
        <topology evidence="11">Single-pass membrane protein</topology>
    </subcellularLocation>
</comment>
<keyword evidence="6 11" id="KW-1133">Transmembrane helix</keyword>
<evidence type="ECO:0000256" key="8">
    <source>
        <dbReference type="ARBA" id="ARBA00023136"/>
    </source>
</evidence>
<sequence length="152" mass="17601">MGFTTGFLGGLTLTYSLVYLSVYVHRSNRTYQSLLLRQQAQLLNSKIDPPEAEYEPPAYRIEQAGLEEQLKDRWNREVEGLVRKAQTTDWEAVRIRWENRITSAFDRIRKTEKAQELEQRFPENVVGTGGDTQPVKESLREAVSGKRILDEK</sequence>
<protein>
    <recommendedName>
        <fullName evidence="4 11">MICOS complex subunit MIC12</fullName>
    </recommendedName>
    <alternativeName>
        <fullName evidence="10 11">Altered inheritance of mitochondria protein 5, mitochondrial</fullName>
    </alternativeName>
    <alternativeName>
        <fullName evidence="9 11">Found in mitochondrial proteome protein 51</fullName>
    </alternativeName>
</protein>